<sequence length="90" mass="9827">MLGWNERKSSRYLDPEDLYDQLDSMRSYLGDLSRTVSKSTKSGASSAKTYVTHTADDAEELMKDNLAASMLLAVGVGVVLGYFLGRGGEE</sequence>
<comment type="caution">
    <text evidence="2">The sequence shown here is derived from an EMBL/GenBank/DDBJ whole genome shotgun (WGS) entry which is preliminary data.</text>
</comment>
<feature type="transmembrane region" description="Helical" evidence="1">
    <location>
        <begin position="66"/>
        <end position="85"/>
    </location>
</feature>
<dbReference type="Proteomes" id="UP000095087">
    <property type="component" value="Unassembled WGS sequence"/>
</dbReference>
<keyword evidence="1" id="KW-0472">Membrane</keyword>
<accession>A0A1E2RY38</accession>
<dbReference type="EMBL" id="MASI01000004">
    <property type="protein sequence ID" value="ODA67060.1"/>
    <property type="molecule type" value="Genomic_DNA"/>
</dbReference>
<keyword evidence="3" id="KW-1185">Reference proteome</keyword>
<name>A0A1E2RY38_9HYPH</name>
<evidence type="ECO:0000313" key="2">
    <source>
        <dbReference type="EMBL" id="ODA67060.1"/>
    </source>
</evidence>
<gene>
    <name evidence="2" type="ORF">A7A08_01804</name>
</gene>
<dbReference type="RefSeq" id="WP_069095094.1">
    <property type="nucleotide sequence ID" value="NZ_MASI01000004.1"/>
</dbReference>
<protein>
    <recommendedName>
        <fullName evidence="4">DUF883 domain-containing protein</fullName>
    </recommendedName>
</protein>
<reference evidence="2 3" key="1">
    <citation type="submission" date="2016-07" db="EMBL/GenBank/DDBJ databases">
        <title>Draft genome sequence of Methyloligella halotolerans C2T (VKM B-2706T=CCUG 61687T=DSM 25045T), a halotolerant polyhydroxybutyrate accumulating methylotroph.</title>
        <authorList>
            <person name="Vasilenko O.V."/>
            <person name="Doronina N.V."/>
            <person name="Poroshina M.N."/>
            <person name="Tarlachkov S.V."/>
            <person name="Trotsenko Y.A."/>
        </authorList>
    </citation>
    <scope>NUCLEOTIDE SEQUENCE [LARGE SCALE GENOMIC DNA]</scope>
    <source>
        <strain evidence="2 3">VKM B-2706</strain>
    </source>
</reference>
<evidence type="ECO:0000256" key="1">
    <source>
        <dbReference type="SAM" id="Phobius"/>
    </source>
</evidence>
<keyword evidence="1" id="KW-0812">Transmembrane</keyword>
<evidence type="ECO:0000313" key="3">
    <source>
        <dbReference type="Proteomes" id="UP000095087"/>
    </source>
</evidence>
<organism evidence="2 3">
    <name type="scientific">Methyloligella halotolerans</name>
    <dbReference type="NCBI Taxonomy" id="1177755"/>
    <lineage>
        <taxon>Bacteria</taxon>
        <taxon>Pseudomonadati</taxon>
        <taxon>Pseudomonadota</taxon>
        <taxon>Alphaproteobacteria</taxon>
        <taxon>Hyphomicrobiales</taxon>
        <taxon>Hyphomicrobiaceae</taxon>
        <taxon>Methyloligella</taxon>
    </lineage>
</organism>
<dbReference type="AlphaFoldDB" id="A0A1E2RY38"/>
<evidence type="ECO:0008006" key="4">
    <source>
        <dbReference type="Google" id="ProtNLM"/>
    </source>
</evidence>
<keyword evidence="1" id="KW-1133">Transmembrane helix</keyword>
<proteinExistence type="predicted"/>
<dbReference type="OrthoDB" id="9957110at2"/>